<dbReference type="Proteomes" id="UP000037530">
    <property type="component" value="Unassembled WGS sequence"/>
</dbReference>
<dbReference type="Pfam" id="PF02348">
    <property type="entry name" value="CTP_transf_3"/>
    <property type="match status" value="1"/>
</dbReference>
<dbReference type="InterPro" id="IPR003329">
    <property type="entry name" value="Cytidylyl_trans"/>
</dbReference>
<sequence length="233" mass="26085">MKILAIVPARGGSKRLPGKNIRSLHGKPLIQRAIESASGVKDISRLIVSTDCLEIADIAAKYGAEVPFIRPKELASDTSSSVDVIKHALQFYEARGECFDYVLVLQPTSPIRNAKHTQKAIELLNDKQADAIVSVCECDHSPLWSNTLPDDMSMDSFIRPELKNVRSQDLPTYFRLNGAIYITKVSRFFEENALLLSSNLYAYVMDGESSVDIDHELDFLLAETILKYKESYE</sequence>
<dbReference type="AlphaFoldDB" id="A0A0M0HYH4"/>
<evidence type="ECO:0000313" key="1">
    <source>
        <dbReference type="EMBL" id="KOO06683.1"/>
    </source>
</evidence>
<keyword evidence="2" id="KW-1185">Reference proteome</keyword>
<dbReference type="SUPFAM" id="SSF53448">
    <property type="entry name" value="Nucleotide-diphospho-sugar transferases"/>
    <property type="match status" value="1"/>
</dbReference>
<name>A0A0M0HYH4_9VIBR</name>
<gene>
    <name evidence="1" type="ORF">AKJ31_15525</name>
</gene>
<dbReference type="Gene3D" id="3.90.550.10">
    <property type="entry name" value="Spore Coat Polysaccharide Biosynthesis Protein SpsA, Chain A"/>
    <property type="match status" value="1"/>
</dbReference>
<protein>
    <submittedName>
        <fullName evidence="1">CMP-N-acetlyneuraminic acid synthetase</fullName>
    </submittedName>
</protein>
<dbReference type="RefSeq" id="WP_053410022.1">
    <property type="nucleotide sequence ID" value="NZ_LHPI01000016.1"/>
</dbReference>
<dbReference type="PANTHER" id="PTHR21485:SF6">
    <property type="entry name" value="N-ACYLNEURAMINATE CYTIDYLYLTRANSFERASE-RELATED"/>
    <property type="match status" value="1"/>
</dbReference>
<dbReference type="PATRIC" id="fig|171383.3.peg.3177"/>
<organism evidence="1 2">
    <name type="scientific">Vibrio hepatarius</name>
    <dbReference type="NCBI Taxonomy" id="171383"/>
    <lineage>
        <taxon>Bacteria</taxon>
        <taxon>Pseudomonadati</taxon>
        <taxon>Pseudomonadota</taxon>
        <taxon>Gammaproteobacteria</taxon>
        <taxon>Vibrionales</taxon>
        <taxon>Vibrionaceae</taxon>
        <taxon>Vibrio</taxon>
        <taxon>Vibrio oreintalis group</taxon>
    </lineage>
</organism>
<dbReference type="InterPro" id="IPR050793">
    <property type="entry name" value="CMP-NeuNAc_synthase"/>
</dbReference>
<dbReference type="OrthoDB" id="9805604at2"/>
<reference evidence="2" key="1">
    <citation type="submission" date="2015-08" db="EMBL/GenBank/DDBJ databases">
        <title>Vibrio galatheae sp. nov., a novel member of the Vibrionaceae family isolated from the Solomon Islands.</title>
        <authorList>
            <person name="Giubergia S."/>
            <person name="Machado H."/>
            <person name="Mateiu R.V."/>
            <person name="Gram L."/>
        </authorList>
    </citation>
    <scope>NUCLEOTIDE SEQUENCE [LARGE SCALE GENOMIC DNA]</scope>
    <source>
        <strain evidence="2">DSM 19134</strain>
    </source>
</reference>
<dbReference type="PANTHER" id="PTHR21485">
    <property type="entry name" value="HAD SUPERFAMILY MEMBERS CMAS AND KDSC"/>
    <property type="match status" value="1"/>
</dbReference>
<proteinExistence type="predicted"/>
<dbReference type="EMBL" id="LHPI01000016">
    <property type="protein sequence ID" value="KOO06683.1"/>
    <property type="molecule type" value="Genomic_DNA"/>
</dbReference>
<dbReference type="CDD" id="cd02513">
    <property type="entry name" value="CMP-NeuAc_Synthase"/>
    <property type="match status" value="1"/>
</dbReference>
<comment type="caution">
    <text evidence="1">The sequence shown here is derived from an EMBL/GenBank/DDBJ whole genome shotgun (WGS) entry which is preliminary data.</text>
</comment>
<evidence type="ECO:0000313" key="2">
    <source>
        <dbReference type="Proteomes" id="UP000037530"/>
    </source>
</evidence>
<dbReference type="InterPro" id="IPR029044">
    <property type="entry name" value="Nucleotide-diphossugar_trans"/>
</dbReference>
<dbReference type="GO" id="GO:0008781">
    <property type="term" value="F:N-acylneuraminate cytidylyltransferase activity"/>
    <property type="evidence" value="ECO:0007669"/>
    <property type="project" value="TreeGrafter"/>
</dbReference>
<accession>A0A0M0HYH4</accession>
<dbReference type="STRING" id="171383.AKJ31_15525"/>